<evidence type="ECO:0008006" key="3">
    <source>
        <dbReference type="Google" id="ProtNLM"/>
    </source>
</evidence>
<dbReference type="Proteomes" id="UP000267250">
    <property type="component" value="Chromosome"/>
</dbReference>
<gene>
    <name evidence="1" type="ORF">BBF96_10865</name>
</gene>
<name>A0A3S9SZR6_9FIRM</name>
<reference evidence="1 2" key="1">
    <citation type="submission" date="2016-07" db="EMBL/GenBank/DDBJ databases">
        <title>Genome and transcriptome analysis of iron-reducing fermentative bacteria Anoxybacter fermentans.</title>
        <authorList>
            <person name="Zeng X."/>
            <person name="Shao Z."/>
        </authorList>
    </citation>
    <scope>NUCLEOTIDE SEQUENCE [LARGE SCALE GENOMIC DNA]</scope>
    <source>
        <strain evidence="1 2">DY22613</strain>
    </source>
</reference>
<dbReference type="OrthoDB" id="2111847at2"/>
<evidence type="ECO:0000313" key="1">
    <source>
        <dbReference type="EMBL" id="AZR73843.1"/>
    </source>
</evidence>
<proteinExistence type="predicted"/>
<dbReference type="EMBL" id="CP016379">
    <property type="protein sequence ID" value="AZR73843.1"/>
    <property type="molecule type" value="Genomic_DNA"/>
</dbReference>
<dbReference type="PROSITE" id="PS51257">
    <property type="entry name" value="PROKAR_LIPOPROTEIN"/>
    <property type="match status" value="1"/>
</dbReference>
<sequence length="217" mass="26041">MKKISFIIFLGIILFTSVSFSCIAGDYRPVISGNYEEGQRLYESEEGVGDDYIFRESWLKFKQKLSPKSYYYFKVLYHENDFLKEDQYDSYTFDFIANYTYQINNPVRLKTELRLRDKKYPSSETKNYYFLGTNLELSIRLKDLDKIQCRMNLQQEIYPLTIKDNFLMGFALSWEKELWQGFSLHSQYKFSGQNYFDEQVISDKLRHSISIGFEYQL</sequence>
<dbReference type="KEGG" id="aft:BBF96_10865"/>
<evidence type="ECO:0000313" key="2">
    <source>
        <dbReference type="Proteomes" id="UP000267250"/>
    </source>
</evidence>
<organism evidence="1 2">
    <name type="scientific">Anoxybacter fermentans</name>
    <dbReference type="NCBI Taxonomy" id="1323375"/>
    <lineage>
        <taxon>Bacteria</taxon>
        <taxon>Bacillati</taxon>
        <taxon>Bacillota</taxon>
        <taxon>Clostridia</taxon>
        <taxon>Halanaerobiales</taxon>
        <taxon>Anoxybacter</taxon>
    </lineage>
</organism>
<protein>
    <recommendedName>
        <fullName evidence="3">Outer membrane protein beta-barrel domain-containing protein</fullName>
    </recommendedName>
</protein>
<dbReference type="AlphaFoldDB" id="A0A3S9SZR6"/>
<keyword evidence="2" id="KW-1185">Reference proteome</keyword>
<accession>A0A3S9SZR6</accession>
<dbReference type="RefSeq" id="WP_127017194.1">
    <property type="nucleotide sequence ID" value="NZ_CP016379.1"/>
</dbReference>